<comment type="similarity">
    <text evidence="6">Belongs to the Hyccin family.</text>
</comment>
<organism evidence="8 9">
    <name type="scientific">Vanessa tameamea</name>
    <name type="common">Kamehameha butterfly</name>
    <dbReference type="NCBI Taxonomy" id="334116"/>
    <lineage>
        <taxon>Eukaryota</taxon>
        <taxon>Metazoa</taxon>
        <taxon>Ecdysozoa</taxon>
        <taxon>Arthropoda</taxon>
        <taxon>Hexapoda</taxon>
        <taxon>Insecta</taxon>
        <taxon>Pterygota</taxon>
        <taxon>Neoptera</taxon>
        <taxon>Endopterygota</taxon>
        <taxon>Lepidoptera</taxon>
        <taxon>Glossata</taxon>
        <taxon>Ditrysia</taxon>
        <taxon>Papilionoidea</taxon>
        <taxon>Nymphalidae</taxon>
        <taxon>Nymphalinae</taxon>
        <taxon>Vanessa</taxon>
    </lineage>
</organism>
<dbReference type="Proteomes" id="UP001652626">
    <property type="component" value="Chromosome 8"/>
</dbReference>
<gene>
    <name evidence="9" type="primary">LOC113399966</name>
</gene>
<feature type="region of interest" description="Disordered" evidence="7">
    <location>
        <begin position="441"/>
        <end position="482"/>
    </location>
</feature>
<dbReference type="RefSeq" id="XP_026495085.2">
    <property type="nucleotide sequence ID" value="XM_026639300.2"/>
</dbReference>
<feature type="compositionally biased region" description="Basic and acidic residues" evidence="7">
    <location>
        <begin position="399"/>
        <end position="411"/>
    </location>
</feature>
<evidence type="ECO:0000256" key="2">
    <source>
        <dbReference type="ARBA" id="ARBA00004514"/>
    </source>
</evidence>
<evidence type="ECO:0000256" key="1">
    <source>
        <dbReference type="ARBA" id="ARBA00004236"/>
    </source>
</evidence>
<evidence type="ECO:0000256" key="5">
    <source>
        <dbReference type="ARBA" id="ARBA00023136"/>
    </source>
</evidence>
<keyword evidence="3" id="KW-1003">Cell membrane</keyword>
<dbReference type="Pfam" id="PF09790">
    <property type="entry name" value="Hyccin"/>
    <property type="match status" value="1"/>
</dbReference>
<comment type="subcellular location">
    <subcellularLocation>
        <location evidence="1">Cell membrane</location>
    </subcellularLocation>
    <subcellularLocation>
        <location evidence="2">Cytoplasm</location>
        <location evidence="2">Cytosol</location>
    </subcellularLocation>
</comment>
<dbReference type="AlphaFoldDB" id="A0A8B8IDG0"/>
<dbReference type="PANTHER" id="PTHR31220:SF1">
    <property type="entry name" value="GH21176P"/>
    <property type="match status" value="1"/>
</dbReference>
<dbReference type="GO" id="GO:0072659">
    <property type="term" value="P:protein localization to plasma membrane"/>
    <property type="evidence" value="ECO:0007669"/>
    <property type="project" value="TreeGrafter"/>
</dbReference>
<dbReference type="OrthoDB" id="18937at2759"/>
<reference evidence="9" key="1">
    <citation type="submission" date="2025-08" db="UniProtKB">
        <authorList>
            <consortium name="RefSeq"/>
        </authorList>
    </citation>
    <scope>IDENTIFICATION</scope>
    <source>
        <tissue evidence="9">Whole body</tissue>
    </source>
</reference>
<dbReference type="InterPro" id="IPR018619">
    <property type="entry name" value="Hyccin"/>
</dbReference>
<evidence type="ECO:0000256" key="3">
    <source>
        <dbReference type="ARBA" id="ARBA00022475"/>
    </source>
</evidence>
<accession>A0A8B8IDG0</accession>
<evidence type="ECO:0000313" key="8">
    <source>
        <dbReference type="Proteomes" id="UP001652626"/>
    </source>
</evidence>
<dbReference type="GO" id="GO:0005886">
    <property type="term" value="C:plasma membrane"/>
    <property type="evidence" value="ECO:0007669"/>
    <property type="project" value="UniProtKB-SubCell"/>
</dbReference>
<keyword evidence="8" id="KW-1185">Reference proteome</keyword>
<evidence type="ECO:0000313" key="9">
    <source>
        <dbReference type="RefSeq" id="XP_026495085.2"/>
    </source>
</evidence>
<feature type="compositionally biased region" description="Polar residues" evidence="7">
    <location>
        <begin position="458"/>
        <end position="479"/>
    </location>
</feature>
<sequence>MAEWKHLITEWLNEYSALRENELKSFAAEHEHNHEIATAIFNLLYSEDENESQSNKKGDEFDQQMLENVCIQLFSFYRSKEIELHRFTLQFVPTLIYRYLSSVAQGNTKSCRCIETLLIGLYNFEVVDENGKPKVVSFRLPSLAQASIYHEPLSLGSQFLTESALRRWEECNTKLVSWGPHSQVEVINAQNRLKVMAALFFIYNRHLSLLPKLALRHFCIASSRIVTQGFQKKSGAAVGRSIPRIPVSSNFLLEMIEGSYFAMFNEFYTLAFQAVKDIDQRAEYELLPDVMLVTSAVINSLKNSPSGQPCDGPMGISVALSPATTTVTMSKSMITNASFRTKKLPDDIPIQAGQVAPIDSADMLTSITEEGEADTPIQRGTGVRNSKPKLSAFPGLGKKSKDAKDKTGTTAEKKVTVKDASKGIWNSLSGGGDMVDAQQKTNAVDSFDGNGSIKDEISMTSVQNSTENSDTRSQVTTDSLDMETTPRFAAMQVSSV</sequence>
<proteinExistence type="inferred from homology"/>
<keyword evidence="5" id="KW-0472">Membrane</keyword>
<dbReference type="GO" id="GO:0005829">
    <property type="term" value="C:cytosol"/>
    <property type="evidence" value="ECO:0007669"/>
    <property type="project" value="UniProtKB-SubCell"/>
</dbReference>
<dbReference type="PANTHER" id="PTHR31220">
    <property type="entry name" value="HYCCIN RELATED"/>
    <property type="match status" value="1"/>
</dbReference>
<dbReference type="GeneID" id="113399966"/>
<protein>
    <submittedName>
        <fullName evidence="9">Hyccin</fullName>
    </submittedName>
</protein>
<evidence type="ECO:0000256" key="4">
    <source>
        <dbReference type="ARBA" id="ARBA00022490"/>
    </source>
</evidence>
<dbReference type="GO" id="GO:0046854">
    <property type="term" value="P:phosphatidylinositol phosphate biosynthetic process"/>
    <property type="evidence" value="ECO:0007669"/>
    <property type="project" value="TreeGrafter"/>
</dbReference>
<keyword evidence="4" id="KW-0963">Cytoplasm</keyword>
<evidence type="ECO:0000256" key="6">
    <source>
        <dbReference type="ARBA" id="ARBA00034482"/>
    </source>
</evidence>
<dbReference type="OMA" id="HAIYYAM"/>
<name>A0A8B8IDG0_VANTA</name>
<feature type="region of interest" description="Disordered" evidence="7">
    <location>
        <begin position="369"/>
        <end position="411"/>
    </location>
</feature>
<evidence type="ECO:0000256" key="7">
    <source>
        <dbReference type="SAM" id="MobiDB-lite"/>
    </source>
</evidence>